<dbReference type="PANTHER" id="PTHR37984:SF5">
    <property type="entry name" value="PROTEIN NYNRIN-LIKE"/>
    <property type="match status" value="1"/>
</dbReference>
<dbReference type="Gene3D" id="2.40.70.10">
    <property type="entry name" value="Acid Proteases"/>
    <property type="match status" value="2"/>
</dbReference>
<dbReference type="InterPro" id="IPR036397">
    <property type="entry name" value="RNaseH_sf"/>
</dbReference>
<dbReference type="InterPro" id="IPR043128">
    <property type="entry name" value="Rev_trsase/Diguanyl_cyclase"/>
</dbReference>
<feature type="region of interest" description="Disordered" evidence="6">
    <location>
        <begin position="860"/>
        <end position="910"/>
    </location>
</feature>
<dbReference type="SUPFAM" id="SSF53098">
    <property type="entry name" value="Ribonuclease H-like"/>
    <property type="match status" value="1"/>
</dbReference>
<protein>
    <submittedName>
        <fullName evidence="8">DNA-directed DNA polymerase</fullName>
    </submittedName>
</protein>
<evidence type="ECO:0000259" key="7">
    <source>
        <dbReference type="PROSITE" id="PS50994"/>
    </source>
</evidence>
<dbReference type="InterPro" id="IPR005162">
    <property type="entry name" value="Retrotrans_gag_dom"/>
</dbReference>
<dbReference type="InterPro" id="IPR021109">
    <property type="entry name" value="Peptidase_aspartic_dom_sf"/>
</dbReference>
<dbReference type="InterPro" id="IPR000477">
    <property type="entry name" value="RT_dom"/>
</dbReference>
<dbReference type="PANTHER" id="PTHR37984">
    <property type="entry name" value="PROTEIN CBG26694"/>
    <property type="match status" value="1"/>
</dbReference>
<dbReference type="Pfam" id="PF17919">
    <property type="entry name" value="RT_RNaseH_2"/>
    <property type="match status" value="1"/>
</dbReference>
<dbReference type="GO" id="GO:0003676">
    <property type="term" value="F:nucleic acid binding"/>
    <property type="evidence" value="ECO:0007669"/>
    <property type="project" value="InterPro"/>
</dbReference>
<gene>
    <name evidence="8" type="ORF">Tci_045351</name>
</gene>
<feature type="domain" description="Integrase catalytic" evidence="7">
    <location>
        <begin position="746"/>
        <end position="846"/>
    </location>
</feature>
<dbReference type="Pfam" id="PF00078">
    <property type="entry name" value="RVT_1"/>
    <property type="match status" value="1"/>
</dbReference>
<organism evidence="8">
    <name type="scientific">Tanacetum cinerariifolium</name>
    <name type="common">Dalmatian daisy</name>
    <name type="synonym">Chrysanthemum cinerariifolium</name>
    <dbReference type="NCBI Taxonomy" id="118510"/>
    <lineage>
        <taxon>Eukaryota</taxon>
        <taxon>Viridiplantae</taxon>
        <taxon>Streptophyta</taxon>
        <taxon>Embryophyta</taxon>
        <taxon>Tracheophyta</taxon>
        <taxon>Spermatophyta</taxon>
        <taxon>Magnoliopsida</taxon>
        <taxon>eudicotyledons</taxon>
        <taxon>Gunneridae</taxon>
        <taxon>Pentapetalae</taxon>
        <taxon>asterids</taxon>
        <taxon>campanulids</taxon>
        <taxon>Asterales</taxon>
        <taxon>Asteraceae</taxon>
        <taxon>Asteroideae</taxon>
        <taxon>Anthemideae</taxon>
        <taxon>Anthemidinae</taxon>
        <taxon>Tanacetum</taxon>
    </lineage>
</organism>
<sequence>MTATLKYRDVPNDAIMLMLFPYSLEGAARICNNPSVCAATGSFNQVSPPNRASHQISPPGFAPVQNNPIRFNQGQGNYFNQANNFNQVNNFKGNNFQNNQGYRAQMNNAPNFQNQSFQNQLFSVPNNQIQSGIPNELSSYMKSKEIMIKSMQNQINVLRGDFNKEEEKLRRNLNDDMRSIFGSFFQHQPLTSGTLPSNTVPNPKGEMKAVTTCSSLAYEGPSIPTSSPLEKVDEQNTEEILEKVHSNCPGSTAQVQPSVMPISIMKPDVSRTQPKPTFPYPSSFVDALLLMPKFTLTIKSLLANKDKLFELAKVLLNENCSAMLLKKLPEKLGDPGKFLIPCDFPGMEVGKFHFPIDFVVIDFEADPRVPLILGRSFLRIGRALIDVYGEEITLKGDILFLEKLLNEDPFQLLPMDLKLAEESKEKSSVEEPPELELKELPSHLEYAFLEDSNKLPIYEIKGIDPRFYTHKILMEDDYKPAIQSQRRINPKIHDVIKKEVIKLLDAGMIYPISNSPWMSPIHCVPKKGGITVVANENNKLIPTRLVTSWRVCIDYRKLNDATRKVHFLLPFMDQMLKRLVGNEFYCFLDGFSGYFQIPIDPQDQEKTTFTCPYGTFVYRRMPFGLCNAPGHKISKSGIEVDRAKVDVIAKLPHPTTVKGVRSFLGHAGFYCRFIQDFSKIARPLTHLLEKETPFVFSKECIDAFNTLKKKLTEAPILVVPDWNLPFKLMCDASDYTIGAVLGQRNDRGIYFCNDQFTRVMIKYGVTHRLATAYHPQTSGQVEVFNRGLKRILERTVGENRASWSDKLDDALWAFCTAYKTLIGCTSYKLVYGKSCHLPIELEHRVYWALKHVNFDIKTTGERKTRKGQNRIKTGQKWEASSSKLSRDQTSSPTSYTNPTPKGRIRKSSKQKVENFNFEEHIPPVATMVDNRTMAEMLRAPTEGCAEAIVVPPILAEQFELKRSLINMMTSNQFFGLENDNPHDHIRWDSPLVARKRTPRSITTWDDLVLKFISEFFPPSRTTNLRNEILNFHQKFDESFHEVWERYKDLIHACPHHGSTELHRLDTFYNALNPAEQDSLNAAAGGNLLERSTQDVLTIIENKSKVRNSQSKPIASQVKACDTTSSSEIAKLTHAVNQQTNDVTTAMTAMLKQLQATPPPSPVMAVEETCVTCGGAHPYYQCLAAGGNTFPEFRDNIQGYVPAAASNYNQGNPGYRPQGVANQMRPQEQPYQATTQSNQNFHLDELEKIKRMNDVSMKAMQNQIDMVKNELRNEMKTSIQTYLSNQTNEIKNMMASLLQMNIAFTSGSGSLLSNNVANPKGELKAITTRSGLVNDGPTVPTPPKFITPEEDERVEETYIDLDLAEYTIKVPPPPVQKHKPPFQRNFVVHIRDSPIPNILYPSRMLKQKQQDKDEIQIQKFWHMFKQLHLNITLAEALVLMPKYQKMPKALLYNKEKLQELANTPLNENCSAVILKKSPKKLGDPGKFLIPCGFSLPDLIPTRMTLELANREIYTPDGIARDVFVPVGKFTFPADFVVVDYESDPRVPLILGRPFLRTARALIDIHGEEMILCDGDERLTLNMKHDTASYSNHPHRESVNLINIFNVSSEDCLEVLVLNQQSGNPTFSLHQKITSPEVTHEIHDSEGCNFLSEELLNIDSFNDIHPYFDDNPLSKDSDLKDSIDQTDLANLDDYFVDPTPKMFTDEHALDYSFPSRFDVYDDDFLEIESDADNVYNDPFESNGEKIKESKLLMDELDLPCDSLPYSESGSFNSQDFSKDDDLPSSSIEDKVFNTGILIQEKSVTIITRVAREKKLAIALASLVFEEFDPPFYEPLVFKDVHNLIMLLPFSFKNEEKVFKPGIYTSEKVKERQEKDKIGSKPEKNGKRGEAWKSRRPITTRVSDHRKLQLNELSELHDQAYENSVIYKERTKKLHDSKIKNRIFSVGDQVLLFNSRLKIFSGKLKTRWSGPFTITRVYPYGTIELSQPNGSNFKVNGHRVKHYFGGDIPSNVAPDLHTFPMDN</sequence>
<keyword evidence="4" id="KW-0378">Hydrolase</keyword>
<keyword evidence="2" id="KW-0548">Nucleotidyltransferase</keyword>
<dbReference type="InterPro" id="IPR001584">
    <property type="entry name" value="Integrase_cat-core"/>
</dbReference>
<feature type="compositionally biased region" description="Low complexity" evidence="6">
    <location>
        <begin position="889"/>
        <end position="900"/>
    </location>
</feature>
<dbReference type="GO" id="GO:0015074">
    <property type="term" value="P:DNA integration"/>
    <property type="evidence" value="ECO:0007669"/>
    <property type="project" value="InterPro"/>
</dbReference>
<dbReference type="InterPro" id="IPR041577">
    <property type="entry name" value="RT_RNaseH_2"/>
</dbReference>
<dbReference type="Gene3D" id="3.10.10.10">
    <property type="entry name" value="HIV Type 1 Reverse Transcriptase, subunit A, domain 1"/>
    <property type="match status" value="1"/>
</dbReference>
<name>A0A6L2MHE0_TANCI</name>
<feature type="compositionally biased region" description="Basic and acidic residues" evidence="6">
    <location>
        <begin position="1867"/>
        <end position="1890"/>
    </location>
</feature>
<accession>A0A6L2MHE0</accession>
<keyword evidence="8" id="KW-0239">DNA-directed DNA polymerase</keyword>
<evidence type="ECO:0000256" key="3">
    <source>
        <dbReference type="ARBA" id="ARBA00022722"/>
    </source>
</evidence>
<evidence type="ECO:0000256" key="2">
    <source>
        <dbReference type="ARBA" id="ARBA00022695"/>
    </source>
</evidence>
<evidence type="ECO:0000256" key="1">
    <source>
        <dbReference type="ARBA" id="ARBA00022679"/>
    </source>
</evidence>
<evidence type="ECO:0000256" key="4">
    <source>
        <dbReference type="ARBA" id="ARBA00022759"/>
    </source>
</evidence>
<evidence type="ECO:0000256" key="6">
    <source>
        <dbReference type="SAM" id="MobiDB-lite"/>
    </source>
</evidence>
<dbReference type="Pfam" id="PF03732">
    <property type="entry name" value="Retrotrans_gag"/>
    <property type="match status" value="1"/>
</dbReference>
<evidence type="ECO:0000313" key="8">
    <source>
        <dbReference type="EMBL" id="GEU73373.1"/>
    </source>
</evidence>
<proteinExistence type="predicted"/>
<keyword evidence="3" id="KW-0540">Nuclease</keyword>
<dbReference type="GO" id="GO:0003887">
    <property type="term" value="F:DNA-directed DNA polymerase activity"/>
    <property type="evidence" value="ECO:0007669"/>
    <property type="project" value="UniProtKB-KW"/>
</dbReference>
<keyword evidence="5" id="KW-0511">Multifunctional enzyme</keyword>
<keyword evidence="1" id="KW-0808">Transferase</keyword>
<dbReference type="InterPro" id="IPR043502">
    <property type="entry name" value="DNA/RNA_pol_sf"/>
</dbReference>
<dbReference type="CDD" id="cd01647">
    <property type="entry name" value="RT_LTR"/>
    <property type="match status" value="1"/>
</dbReference>
<dbReference type="PROSITE" id="PS50994">
    <property type="entry name" value="INTEGRASE"/>
    <property type="match status" value="1"/>
</dbReference>
<dbReference type="GO" id="GO:0004519">
    <property type="term" value="F:endonuclease activity"/>
    <property type="evidence" value="ECO:0007669"/>
    <property type="project" value="UniProtKB-KW"/>
</dbReference>
<dbReference type="EMBL" id="BKCJ010006676">
    <property type="protein sequence ID" value="GEU73373.1"/>
    <property type="molecule type" value="Genomic_DNA"/>
</dbReference>
<dbReference type="SUPFAM" id="SSF56672">
    <property type="entry name" value="DNA/RNA polymerases"/>
    <property type="match status" value="1"/>
</dbReference>
<keyword evidence="4" id="KW-0255">Endonuclease</keyword>
<reference evidence="8" key="1">
    <citation type="journal article" date="2019" name="Sci. Rep.">
        <title>Draft genome of Tanacetum cinerariifolium, the natural source of mosquito coil.</title>
        <authorList>
            <person name="Yamashiro T."/>
            <person name="Shiraishi A."/>
            <person name="Satake H."/>
            <person name="Nakayama K."/>
        </authorList>
    </citation>
    <scope>NUCLEOTIDE SEQUENCE</scope>
</reference>
<dbReference type="CDD" id="cd00303">
    <property type="entry name" value="retropepsin_like"/>
    <property type="match status" value="1"/>
</dbReference>
<dbReference type="InterPro" id="IPR012337">
    <property type="entry name" value="RNaseH-like_sf"/>
</dbReference>
<feature type="region of interest" description="Disordered" evidence="6">
    <location>
        <begin position="1867"/>
        <end position="1893"/>
    </location>
</feature>
<dbReference type="Gene3D" id="3.30.420.10">
    <property type="entry name" value="Ribonuclease H-like superfamily/Ribonuclease H"/>
    <property type="match status" value="1"/>
</dbReference>
<dbReference type="FunFam" id="3.30.70.270:FF:000026">
    <property type="entry name" value="Transposon Ty3-G Gag-Pol polyprotein"/>
    <property type="match status" value="1"/>
</dbReference>
<dbReference type="InterPro" id="IPR050951">
    <property type="entry name" value="Retrovirus_Pol_polyprotein"/>
</dbReference>
<evidence type="ECO:0000256" key="5">
    <source>
        <dbReference type="ARBA" id="ARBA00023268"/>
    </source>
</evidence>
<comment type="caution">
    <text evidence="8">The sequence shown here is derived from an EMBL/GenBank/DDBJ whole genome shotgun (WGS) entry which is preliminary data.</text>
</comment>
<dbReference type="Gene3D" id="3.30.70.270">
    <property type="match status" value="1"/>
</dbReference>